<dbReference type="PANTHER" id="PTHR11743:SF70">
    <property type="entry name" value="GH26960P-RELATED"/>
    <property type="match status" value="1"/>
</dbReference>
<evidence type="ECO:0000313" key="2">
    <source>
        <dbReference type="Proteomes" id="UP001061958"/>
    </source>
</evidence>
<dbReference type="InterPro" id="IPR027246">
    <property type="entry name" value="Porin_Euk/Tom40"/>
</dbReference>
<protein>
    <submittedName>
        <fullName evidence="1">Uncharacterized protein</fullName>
    </submittedName>
</protein>
<dbReference type="PANTHER" id="PTHR11743">
    <property type="entry name" value="VOLTAGE-DEPENDENT ANION-SELECTIVE CHANNEL"/>
    <property type="match status" value="1"/>
</dbReference>
<gene>
    <name evidence="1" type="ORF">GpartN1_g6015.t1</name>
</gene>
<keyword evidence="2" id="KW-1185">Reference proteome</keyword>
<dbReference type="OrthoDB" id="7827681at2759"/>
<accession>A0A9C7Q1P3</accession>
<reference evidence="1" key="1">
    <citation type="journal article" date="2022" name="Proc. Natl. Acad. Sci. U.S.A.">
        <title>Life cycle and functional genomics of the unicellular red alga Galdieria for elucidating algal and plant evolution and industrial use.</title>
        <authorList>
            <person name="Hirooka S."/>
            <person name="Itabashi T."/>
            <person name="Ichinose T.M."/>
            <person name="Onuma R."/>
            <person name="Fujiwara T."/>
            <person name="Yamashita S."/>
            <person name="Jong L.W."/>
            <person name="Tomita R."/>
            <person name="Iwane A.H."/>
            <person name="Miyagishima S.Y."/>
        </authorList>
    </citation>
    <scope>NUCLEOTIDE SEQUENCE</scope>
    <source>
        <strain evidence="1">NBRC 102759</strain>
    </source>
</reference>
<dbReference type="AlphaFoldDB" id="A0A9C7Q1P3"/>
<name>A0A9C7Q1P3_9RHOD</name>
<evidence type="ECO:0000313" key="1">
    <source>
        <dbReference type="EMBL" id="GJQ14224.1"/>
    </source>
</evidence>
<sequence>MLDSFDLSAEKLPSKNHVRSSLCPLFSKIGDYVSRVLQDGYFSGVHFGVATQTKQGIIYHLRGKRNSGTNPVFVGQWNQEIPFQQETSWIDRGSFGVNLLSKGPVSCESVLDMSTKLGLIATLSAFGNDDESFKAQFDWQRKQVALSTNLIFGIEPKLEHSLVVGFSHLLVAAQVTLEPALKFPSWVVACNYQDGDAGQVTLLIHDKGPSVTCSYLHNISSRLSVAARFVYSSNIEQRSLIFGAQYYLDCDTLLKAKVDSTGTIALSCIQQLTKSSPWKVQIGFSSFIDVASVEKKSPAMGISLQVES</sequence>
<dbReference type="Pfam" id="PF01459">
    <property type="entry name" value="Porin_3"/>
    <property type="match status" value="1"/>
</dbReference>
<dbReference type="GO" id="GO:0008308">
    <property type="term" value="F:voltage-gated monoatomic anion channel activity"/>
    <property type="evidence" value="ECO:0007669"/>
    <property type="project" value="InterPro"/>
</dbReference>
<organism evidence="1 2">
    <name type="scientific">Galdieria partita</name>
    <dbReference type="NCBI Taxonomy" id="83374"/>
    <lineage>
        <taxon>Eukaryota</taxon>
        <taxon>Rhodophyta</taxon>
        <taxon>Bangiophyceae</taxon>
        <taxon>Galdieriales</taxon>
        <taxon>Galdieriaceae</taxon>
        <taxon>Galdieria</taxon>
    </lineage>
</organism>
<comment type="caution">
    <text evidence="1">The sequence shown here is derived from an EMBL/GenBank/DDBJ whole genome shotgun (WGS) entry which is preliminary data.</text>
</comment>
<dbReference type="InterPro" id="IPR023614">
    <property type="entry name" value="Porin_dom_sf"/>
</dbReference>
<dbReference type="InterPro" id="IPR001925">
    <property type="entry name" value="Porin_Euk"/>
</dbReference>
<reference evidence="1" key="2">
    <citation type="submission" date="2022-01" db="EMBL/GenBank/DDBJ databases">
        <authorList>
            <person name="Hirooka S."/>
            <person name="Miyagishima S.Y."/>
        </authorList>
    </citation>
    <scope>NUCLEOTIDE SEQUENCE</scope>
    <source>
        <strain evidence="1">NBRC 102759</strain>
    </source>
</reference>
<dbReference type="GO" id="GO:0005741">
    <property type="term" value="C:mitochondrial outer membrane"/>
    <property type="evidence" value="ECO:0007669"/>
    <property type="project" value="InterPro"/>
</dbReference>
<dbReference type="EMBL" id="BQMJ01000052">
    <property type="protein sequence ID" value="GJQ14224.1"/>
    <property type="molecule type" value="Genomic_DNA"/>
</dbReference>
<dbReference type="Gene3D" id="2.40.160.10">
    <property type="entry name" value="Porin"/>
    <property type="match status" value="1"/>
</dbReference>
<dbReference type="Proteomes" id="UP001061958">
    <property type="component" value="Unassembled WGS sequence"/>
</dbReference>
<proteinExistence type="predicted"/>